<name>A0A200RC72_MACCD</name>
<accession>A0A200RC72</accession>
<comment type="caution">
    <text evidence="2">The sequence shown here is derived from an EMBL/GenBank/DDBJ whole genome shotgun (WGS) entry which is preliminary data.</text>
</comment>
<dbReference type="PANTHER" id="PTHR15907">
    <property type="entry name" value="DUF614 FAMILY PROTEIN-RELATED"/>
    <property type="match status" value="1"/>
</dbReference>
<reference evidence="2 3" key="1">
    <citation type="journal article" date="2017" name="Mol. Plant">
        <title>The Genome of Medicinal Plant Macleaya cordata Provides New Insights into Benzylisoquinoline Alkaloids Metabolism.</title>
        <authorList>
            <person name="Liu X."/>
            <person name="Liu Y."/>
            <person name="Huang P."/>
            <person name="Ma Y."/>
            <person name="Qing Z."/>
            <person name="Tang Q."/>
            <person name="Cao H."/>
            <person name="Cheng P."/>
            <person name="Zheng Y."/>
            <person name="Yuan Z."/>
            <person name="Zhou Y."/>
            <person name="Liu J."/>
            <person name="Tang Z."/>
            <person name="Zhuo Y."/>
            <person name="Zhang Y."/>
            <person name="Yu L."/>
            <person name="Huang J."/>
            <person name="Yang P."/>
            <person name="Peng Q."/>
            <person name="Zhang J."/>
            <person name="Jiang W."/>
            <person name="Zhang Z."/>
            <person name="Lin K."/>
            <person name="Ro D.K."/>
            <person name="Chen X."/>
            <person name="Xiong X."/>
            <person name="Shang Y."/>
            <person name="Huang S."/>
            <person name="Zeng J."/>
        </authorList>
    </citation>
    <scope>NUCLEOTIDE SEQUENCE [LARGE SCALE GENOMIC DNA]</scope>
    <source>
        <strain evidence="3">cv. BLH2017</strain>
        <tissue evidence="2">Root</tissue>
    </source>
</reference>
<evidence type="ECO:0000313" key="2">
    <source>
        <dbReference type="EMBL" id="OVA20318.1"/>
    </source>
</evidence>
<feature type="region of interest" description="Disordered" evidence="1">
    <location>
        <begin position="1"/>
        <end position="24"/>
    </location>
</feature>
<dbReference type="OMA" id="QTNAIMT"/>
<dbReference type="Proteomes" id="UP000195402">
    <property type="component" value="Unassembled WGS sequence"/>
</dbReference>
<dbReference type="InParanoid" id="A0A200RC72"/>
<gene>
    <name evidence="2" type="ORF">BVC80_157g129</name>
</gene>
<sequence>MGRNQTTDVETAGGKQGSGLEVQGGGGGTVVAPYFPVAEPTVGKVESYGGNEVVYGTPIDATTTTDIHGIPKVQMVQNTVEIPWSTGLFSCHQHWKNALVTVFLPCVTFGQIAEIVDEGETSSAMAGFLCCLTLNMPWFGKMKGCKYRKKLREKYNLEKPIGDSVSHIFCPCCALCQEFRELKNRGLDPSLGWKASLAAQQQNQEKFTIPPKNQNMFKY</sequence>
<dbReference type="FunCoup" id="A0A200RC72">
    <property type="interactions" value="77"/>
</dbReference>
<dbReference type="OrthoDB" id="1045822at2759"/>
<feature type="compositionally biased region" description="Gly residues" evidence="1">
    <location>
        <begin position="14"/>
        <end position="24"/>
    </location>
</feature>
<proteinExistence type="predicted"/>
<dbReference type="Pfam" id="PF04749">
    <property type="entry name" value="PLAC8"/>
    <property type="match status" value="1"/>
</dbReference>
<dbReference type="NCBIfam" id="TIGR01571">
    <property type="entry name" value="A_thal_Cys_rich"/>
    <property type="match status" value="1"/>
</dbReference>
<evidence type="ECO:0000256" key="1">
    <source>
        <dbReference type="SAM" id="MobiDB-lite"/>
    </source>
</evidence>
<dbReference type="AlphaFoldDB" id="A0A200RC72"/>
<dbReference type="EMBL" id="MVGT01000143">
    <property type="protein sequence ID" value="OVA20318.1"/>
    <property type="molecule type" value="Genomic_DNA"/>
</dbReference>
<dbReference type="InterPro" id="IPR006461">
    <property type="entry name" value="PLAC_motif_containing"/>
</dbReference>
<evidence type="ECO:0000313" key="3">
    <source>
        <dbReference type="Proteomes" id="UP000195402"/>
    </source>
</evidence>
<protein>
    <submittedName>
        <fullName evidence="2">Uncharacterized protein family Cys-rich</fullName>
    </submittedName>
</protein>
<organism evidence="2 3">
    <name type="scientific">Macleaya cordata</name>
    <name type="common">Five-seeded plume-poppy</name>
    <name type="synonym">Bocconia cordata</name>
    <dbReference type="NCBI Taxonomy" id="56857"/>
    <lineage>
        <taxon>Eukaryota</taxon>
        <taxon>Viridiplantae</taxon>
        <taxon>Streptophyta</taxon>
        <taxon>Embryophyta</taxon>
        <taxon>Tracheophyta</taxon>
        <taxon>Spermatophyta</taxon>
        <taxon>Magnoliopsida</taxon>
        <taxon>Ranunculales</taxon>
        <taxon>Papaveraceae</taxon>
        <taxon>Papaveroideae</taxon>
        <taxon>Macleaya</taxon>
    </lineage>
</organism>
<keyword evidence="3" id="KW-1185">Reference proteome</keyword>